<name>A0A1M7RPY3_9ACTN</name>
<proteinExistence type="predicted"/>
<dbReference type="PROSITE" id="PS51384">
    <property type="entry name" value="FAD_FR"/>
    <property type="match status" value="1"/>
</dbReference>
<sequence>MSAADVLGRVAVGSGLLTAAQVVDNVLVSDAMHEVTLTAPEFGRWTTTPGQNVRLALGRLSFDVLRTYSIWTHTPERSELVLRGLDGTGRPDGPGGTWMASAEPGSTVLLTGPRGVFRVDPAAPWHLFAGDESGAVPLLAMRAALSPADVVHGMLEAAGRAGRIPALGADLPWIDRDDRGLADAVRDLQLPDEPGVAYLAGEQQACLAIRRYLREERGWPRRSVRVSAHWTPGKRGME</sequence>
<dbReference type="EMBL" id="FRCS01000038">
    <property type="protein sequence ID" value="SHN48240.1"/>
    <property type="molecule type" value="Genomic_DNA"/>
</dbReference>
<dbReference type="Proteomes" id="UP000184440">
    <property type="component" value="Unassembled WGS sequence"/>
</dbReference>
<dbReference type="Gene3D" id="2.40.30.10">
    <property type="entry name" value="Translation factors"/>
    <property type="match status" value="1"/>
</dbReference>
<dbReference type="Pfam" id="PF04954">
    <property type="entry name" value="SIP"/>
    <property type="match status" value="1"/>
</dbReference>
<evidence type="ECO:0000259" key="1">
    <source>
        <dbReference type="PROSITE" id="PS51384"/>
    </source>
</evidence>
<feature type="domain" description="FAD-binding FR-type" evidence="1">
    <location>
        <begin position="15"/>
        <end position="120"/>
    </location>
</feature>
<reference evidence="2 3" key="1">
    <citation type="submission" date="2016-11" db="EMBL/GenBank/DDBJ databases">
        <authorList>
            <person name="Jaros S."/>
            <person name="Januszkiewicz K."/>
            <person name="Wedrychowicz H."/>
        </authorList>
    </citation>
    <scope>NUCLEOTIDE SEQUENCE [LARGE SCALE GENOMIC DNA]</scope>
    <source>
        <strain evidence="2 3">DSM 46144</strain>
    </source>
</reference>
<evidence type="ECO:0000313" key="3">
    <source>
        <dbReference type="Proteomes" id="UP000184440"/>
    </source>
</evidence>
<dbReference type="GO" id="GO:0016491">
    <property type="term" value="F:oxidoreductase activity"/>
    <property type="evidence" value="ECO:0007669"/>
    <property type="project" value="InterPro"/>
</dbReference>
<dbReference type="AlphaFoldDB" id="A0A1M7RPY3"/>
<dbReference type="InterPro" id="IPR039374">
    <property type="entry name" value="SIP_fam"/>
</dbReference>
<dbReference type="PANTHER" id="PTHR30157:SF0">
    <property type="entry name" value="NADPH-DEPENDENT FERRIC-CHELATE REDUCTASE"/>
    <property type="match status" value="1"/>
</dbReference>
<gene>
    <name evidence="2" type="ORF">SAMN05443668_13812</name>
</gene>
<dbReference type="InterPro" id="IPR017927">
    <property type="entry name" value="FAD-bd_FR_type"/>
</dbReference>
<keyword evidence="3" id="KW-1185">Reference proteome</keyword>
<accession>A0A1M7RPY3</accession>
<dbReference type="Gene3D" id="3.40.50.80">
    <property type="entry name" value="Nucleotide-binding domain of ferredoxin-NADP reductase (FNR) module"/>
    <property type="match status" value="1"/>
</dbReference>
<organism evidence="2 3">
    <name type="scientific">Cryptosporangium aurantiacum</name>
    <dbReference type="NCBI Taxonomy" id="134849"/>
    <lineage>
        <taxon>Bacteria</taxon>
        <taxon>Bacillati</taxon>
        <taxon>Actinomycetota</taxon>
        <taxon>Actinomycetes</taxon>
        <taxon>Cryptosporangiales</taxon>
        <taxon>Cryptosporangiaceae</taxon>
        <taxon>Cryptosporangium</taxon>
    </lineage>
</organism>
<dbReference type="RefSeq" id="WP_084742558.1">
    <property type="nucleotide sequence ID" value="NZ_FRCS01000038.1"/>
</dbReference>
<protein>
    <submittedName>
        <fullName evidence="2">Siderophore-interacting protein</fullName>
    </submittedName>
</protein>
<dbReference type="CDD" id="cd06193">
    <property type="entry name" value="siderophore_interacting"/>
    <property type="match status" value="1"/>
</dbReference>
<dbReference type="SUPFAM" id="SSF63380">
    <property type="entry name" value="Riboflavin synthase domain-like"/>
    <property type="match status" value="1"/>
</dbReference>
<dbReference type="InterPro" id="IPR007037">
    <property type="entry name" value="SIP_rossman_dom"/>
</dbReference>
<dbReference type="PANTHER" id="PTHR30157">
    <property type="entry name" value="FERRIC REDUCTASE, NADPH-DEPENDENT"/>
    <property type="match status" value="1"/>
</dbReference>
<dbReference type="InterPro" id="IPR039261">
    <property type="entry name" value="FNR_nucleotide-bd"/>
</dbReference>
<dbReference type="InterPro" id="IPR017938">
    <property type="entry name" value="Riboflavin_synthase-like_b-brl"/>
</dbReference>
<evidence type="ECO:0000313" key="2">
    <source>
        <dbReference type="EMBL" id="SHN48240.1"/>
    </source>
</evidence>
<dbReference type="OrthoDB" id="3745257at2"/>
<dbReference type="STRING" id="134849.SAMN05443668_13812"/>